<name>A0A8S4AZ20_9TELE</name>
<feature type="non-terminal residue" evidence="1">
    <location>
        <position position="1"/>
    </location>
</feature>
<accession>A0A8S4AZ20</accession>
<keyword evidence="2" id="KW-1185">Reference proteome</keyword>
<comment type="caution">
    <text evidence="1">The sequence shown here is derived from an EMBL/GenBank/DDBJ whole genome shotgun (WGS) entry which is preliminary data.</text>
</comment>
<proteinExistence type="predicted"/>
<evidence type="ECO:0000313" key="1">
    <source>
        <dbReference type="EMBL" id="CAG5897225.1"/>
    </source>
</evidence>
<dbReference type="Proteomes" id="UP000677803">
    <property type="component" value="Unassembled WGS sequence"/>
</dbReference>
<organism evidence="1 2">
    <name type="scientific">Menidia menidia</name>
    <name type="common">Atlantic silverside</name>
    <dbReference type="NCBI Taxonomy" id="238744"/>
    <lineage>
        <taxon>Eukaryota</taxon>
        <taxon>Metazoa</taxon>
        <taxon>Chordata</taxon>
        <taxon>Craniata</taxon>
        <taxon>Vertebrata</taxon>
        <taxon>Euteleostomi</taxon>
        <taxon>Actinopterygii</taxon>
        <taxon>Neopterygii</taxon>
        <taxon>Teleostei</taxon>
        <taxon>Neoteleostei</taxon>
        <taxon>Acanthomorphata</taxon>
        <taxon>Ovalentaria</taxon>
        <taxon>Atherinomorphae</taxon>
        <taxon>Atheriniformes</taxon>
        <taxon>Atherinopsidae</taxon>
        <taxon>Menidiinae</taxon>
        <taxon>Menidia</taxon>
    </lineage>
</organism>
<dbReference type="SUPFAM" id="SSF53098">
    <property type="entry name" value="Ribonuclease H-like"/>
    <property type="match status" value="1"/>
</dbReference>
<dbReference type="AlphaFoldDB" id="A0A8S4AZ20"/>
<sequence>MAIQQFMTSFVAMRKVSGKYECIMCIKKSSPALQRRTWIDVKYFVHNEILKIKDSPVETKGKIPWTQQEKMAVQPFMTSFVAMRKVPEKYECIMCIKKSSPALQQRTWIDDDMDEPDLGDASVVVLTTISDDATSPVHYHPVRVSVVLQGDVIVNLPRLADAFLIRDHAVTTDLWTEERTNTHYITVTVHYILDWKMVNRILATREMEGVKSSDHIRSTVEGILQEFGILSTDTAFVTDNGS</sequence>
<gene>
    <name evidence="1" type="ORF">MMEN_LOCUS8278</name>
</gene>
<protein>
    <submittedName>
        <fullName evidence="1">(Atlantic silverside) hypothetical protein</fullName>
    </submittedName>
</protein>
<evidence type="ECO:0000313" key="2">
    <source>
        <dbReference type="Proteomes" id="UP000677803"/>
    </source>
</evidence>
<dbReference type="OrthoDB" id="5376140at2759"/>
<dbReference type="InterPro" id="IPR012337">
    <property type="entry name" value="RNaseH-like_sf"/>
</dbReference>
<dbReference type="EMBL" id="CAJRST010008113">
    <property type="protein sequence ID" value="CAG5897225.1"/>
    <property type="molecule type" value="Genomic_DNA"/>
</dbReference>
<reference evidence="1" key="1">
    <citation type="submission" date="2021-05" db="EMBL/GenBank/DDBJ databases">
        <authorList>
            <person name="Tigano A."/>
        </authorList>
    </citation>
    <scope>NUCLEOTIDE SEQUENCE</scope>
</reference>